<dbReference type="SUPFAM" id="SSF160419">
    <property type="entry name" value="YdfO-like"/>
    <property type="match status" value="1"/>
</dbReference>
<dbReference type="Proteomes" id="UP000662572">
    <property type="component" value="Unassembled WGS sequence"/>
</dbReference>
<comment type="caution">
    <text evidence="1">The sequence shown here is derived from an EMBL/GenBank/DDBJ whole genome shotgun (WGS) entry which is preliminary data.</text>
</comment>
<dbReference type="RefSeq" id="WP_189488593.1">
    <property type="nucleotide sequence ID" value="NZ_BMZB01000006.1"/>
</dbReference>
<evidence type="ECO:0008006" key="3">
    <source>
        <dbReference type="Google" id="ProtNLM"/>
    </source>
</evidence>
<evidence type="ECO:0000313" key="2">
    <source>
        <dbReference type="Proteomes" id="UP000662572"/>
    </source>
</evidence>
<reference evidence="1" key="2">
    <citation type="submission" date="2020-09" db="EMBL/GenBank/DDBJ databases">
        <authorList>
            <person name="Sun Q."/>
            <person name="Kim S."/>
        </authorList>
    </citation>
    <scope>NUCLEOTIDE SEQUENCE</scope>
    <source>
        <strain evidence="1">KCTC 32296</strain>
    </source>
</reference>
<sequence length="130" mass="14430">MDAHIVESTLKLSLAEQITFPEVVMRLAQSGTERYLVDIPGQRHLAWGTDGSSHVGAYDYDAGDIPLTFDAAAVKSAITDIQHGRIKYLTFMDLIVRAGCCHYWVFISGRQAIYFGRDGSQHIEHFPSAS</sequence>
<protein>
    <recommendedName>
        <fullName evidence="3">DUF1398 domain-containing protein</fullName>
    </recommendedName>
</protein>
<gene>
    <name evidence="1" type="ORF">GCM10011273_32690</name>
</gene>
<keyword evidence="2" id="KW-1185">Reference proteome</keyword>
<dbReference type="EMBL" id="BMZB01000006">
    <property type="protein sequence ID" value="GGZ43341.1"/>
    <property type="molecule type" value="Genomic_DNA"/>
</dbReference>
<name>A0A918QG12_9CAUL</name>
<dbReference type="Gene3D" id="3.30.1810.10">
    <property type="entry name" value="YdfO-like"/>
    <property type="match status" value="1"/>
</dbReference>
<dbReference type="AlphaFoldDB" id="A0A918QG12"/>
<accession>A0A918QG12</accession>
<proteinExistence type="predicted"/>
<evidence type="ECO:0000313" key="1">
    <source>
        <dbReference type="EMBL" id="GGZ43341.1"/>
    </source>
</evidence>
<organism evidence="1 2">
    <name type="scientific">Asticcacaulis endophyticus</name>
    <dbReference type="NCBI Taxonomy" id="1395890"/>
    <lineage>
        <taxon>Bacteria</taxon>
        <taxon>Pseudomonadati</taxon>
        <taxon>Pseudomonadota</taxon>
        <taxon>Alphaproteobacteria</taxon>
        <taxon>Caulobacterales</taxon>
        <taxon>Caulobacteraceae</taxon>
        <taxon>Asticcacaulis</taxon>
    </lineage>
</organism>
<reference evidence="1" key="1">
    <citation type="journal article" date="2014" name="Int. J. Syst. Evol. Microbiol.">
        <title>Complete genome sequence of Corynebacterium casei LMG S-19264T (=DSM 44701T), isolated from a smear-ripened cheese.</title>
        <authorList>
            <consortium name="US DOE Joint Genome Institute (JGI-PGF)"/>
            <person name="Walter F."/>
            <person name="Albersmeier A."/>
            <person name="Kalinowski J."/>
            <person name="Ruckert C."/>
        </authorList>
    </citation>
    <scope>NUCLEOTIDE SEQUENCE</scope>
    <source>
        <strain evidence="1">KCTC 32296</strain>
    </source>
</reference>
<dbReference type="InterPro" id="IPR036696">
    <property type="entry name" value="YdfO-like_sf"/>
</dbReference>